<name>A0AAW0EYV4_9TRYP</name>
<accession>A0AAW0EYV4</accession>
<feature type="region of interest" description="Disordered" evidence="1">
    <location>
        <begin position="175"/>
        <end position="208"/>
    </location>
</feature>
<dbReference type="AlphaFoldDB" id="A0AAW0EYV4"/>
<feature type="compositionally biased region" description="Polar residues" evidence="1">
    <location>
        <begin position="242"/>
        <end position="252"/>
    </location>
</feature>
<feature type="region of interest" description="Disordered" evidence="1">
    <location>
        <begin position="48"/>
        <end position="68"/>
    </location>
</feature>
<evidence type="ECO:0000313" key="3">
    <source>
        <dbReference type="Proteomes" id="UP001430356"/>
    </source>
</evidence>
<evidence type="ECO:0000256" key="1">
    <source>
        <dbReference type="SAM" id="MobiDB-lite"/>
    </source>
</evidence>
<proteinExistence type="predicted"/>
<protein>
    <submittedName>
        <fullName evidence="2">Uncharacterized protein</fullName>
    </submittedName>
</protein>
<dbReference type="EMBL" id="JAECZO010000208">
    <property type="protein sequence ID" value="KAK7199065.1"/>
    <property type="molecule type" value="Genomic_DNA"/>
</dbReference>
<organism evidence="2 3">
    <name type="scientific">Novymonas esmeraldas</name>
    <dbReference type="NCBI Taxonomy" id="1808958"/>
    <lineage>
        <taxon>Eukaryota</taxon>
        <taxon>Discoba</taxon>
        <taxon>Euglenozoa</taxon>
        <taxon>Kinetoplastea</taxon>
        <taxon>Metakinetoplastina</taxon>
        <taxon>Trypanosomatida</taxon>
        <taxon>Trypanosomatidae</taxon>
        <taxon>Novymonas</taxon>
    </lineage>
</organism>
<sequence>MGKNTLTAYEREVDMMSPEGQAFDLACPATWHRYLKYSAAGLRGFREAVKDSFPPPPTGSSPEERQHMRDWQRAYTELVAFAEDILYAGGFTALRTSAAAMQLYAEMQDVAQEIEDYYGEDDADEDGEWNDTSTHYYDSEHGVVRWYDQENHGGEGWLAYDDYNEEEEDECMYEVLGQRGPPPPPLPPPVRSAGDGRHPSGANHADPSVYRLVMQLTEDVKKLSDQVTQLTELVRAQGLQPAASQPPLQATAPQGQTPSNTTQPPQQHQQQHQQQQPASLPTQAVAKPNSNWKRRK</sequence>
<evidence type="ECO:0000313" key="2">
    <source>
        <dbReference type="EMBL" id="KAK7199065.1"/>
    </source>
</evidence>
<feature type="compositionally biased region" description="Pro residues" evidence="1">
    <location>
        <begin position="180"/>
        <end position="190"/>
    </location>
</feature>
<keyword evidence="3" id="KW-1185">Reference proteome</keyword>
<gene>
    <name evidence="2" type="ORF">NESM_000875300</name>
</gene>
<dbReference type="Proteomes" id="UP001430356">
    <property type="component" value="Unassembled WGS sequence"/>
</dbReference>
<feature type="region of interest" description="Disordered" evidence="1">
    <location>
        <begin position="238"/>
        <end position="296"/>
    </location>
</feature>
<reference evidence="2 3" key="1">
    <citation type="journal article" date="2021" name="MBio">
        <title>A New Model Trypanosomatid, Novymonas esmeraldas: Genomic Perception of Its 'Candidatus Pandoraea novymonadis' Endosymbiont.</title>
        <authorList>
            <person name="Zakharova A."/>
            <person name="Saura A."/>
            <person name="Butenko A."/>
            <person name="Podesvova L."/>
            <person name="Warmusova S."/>
            <person name="Kostygov A.Y."/>
            <person name="Nenarokova A."/>
            <person name="Lukes J."/>
            <person name="Opperdoes F.R."/>
            <person name="Yurchenko V."/>
        </authorList>
    </citation>
    <scope>NUCLEOTIDE SEQUENCE [LARGE SCALE GENOMIC DNA]</scope>
    <source>
        <strain evidence="2 3">E262AT.01</strain>
    </source>
</reference>
<feature type="compositionally biased region" description="Low complexity" evidence="1">
    <location>
        <begin position="253"/>
        <end position="283"/>
    </location>
</feature>
<comment type="caution">
    <text evidence="2">The sequence shown here is derived from an EMBL/GenBank/DDBJ whole genome shotgun (WGS) entry which is preliminary data.</text>
</comment>